<gene>
    <name evidence="3" type="ORF">HID58_028291</name>
</gene>
<dbReference type="Proteomes" id="UP000824890">
    <property type="component" value="Unassembled WGS sequence"/>
</dbReference>
<dbReference type="EMBL" id="JAGKQM010000008">
    <property type="protein sequence ID" value="KAH0913845.1"/>
    <property type="molecule type" value="Genomic_DNA"/>
</dbReference>
<dbReference type="SUPFAM" id="SSF48445">
    <property type="entry name" value="14-3-3 protein"/>
    <property type="match status" value="1"/>
</dbReference>
<comment type="similarity">
    <text evidence="1">Belongs to the 14-3-3 family.</text>
</comment>
<dbReference type="Gene3D" id="1.20.190.20">
    <property type="entry name" value="14-3-3 domain"/>
    <property type="match status" value="1"/>
</dbReference>
<dbReference type="InterPro" id="IPR023410">
    <property type="entry name" value="14-3-3_domain"/>
</dbReference>
<accession>A0ABQ8C9X9</accession>
<comment type="caution">
    <text evidence="3">The sequence shown here is derived from an EMBL/GenBank/DDBJ whole genome shotgun (WGS) entry which is preliminary data.</text>
</comment>
<proteinExistence type="inferred from homology"/>
<evidence type="ECO:0000313" key="4">
    <source>
        <dbReference type="Proteomes" id="UP000824890"/>
    </source>
</evidence>
<name>A0ABQ8C9X9_BRANA</name>
<feature type="domain" description="14-3-3" evidence="2">
    <location>
        <begin position="137"/>
        <end position="168"/>
    </location>
</feature>
<protein>
    <recommendedName>
        <fullName evidence="2">14-3-3 domain-containing protein</fullName>
    </recommendedName>
</protein>
<dbReference type="PRINTS" id="PR00305">
    <property type="entry name" value="1433ZETA"/>
</dbReference>
<dbReference type="InterPro" id="IPR036815">
    <property type="entry name" value="14-3-3_dom_sf"/>
</dbReference>
<evidence type="ECO:0000259" key="2">
    <source>
        <dbReference type="Pfam" id="PF00244"/>
    </source>
</evidence>
<keyword evidence="4" id="KW-1185">Reference proteome</keyword>
<feature type="non-terminal residue" evidence="3">
    <location>
        <position position="1"/>
    </location>
</feature>
<dbReference type="PANTHER" id="PTHR18860">
    <property type="entry name" value="14-3-3 PROTEIN"/>
    <property type="match status" value="1"/>
</dbReference>
<dbReference type="InterPro" id="IPR000308">
    <property type="entry name" value="14-3-3"/>
</dbReference>
<organism evidence="3 4">
    <name type="scientific">Brassica napus</name>
    <name type="common">Rape</name>
    <dbReference type="NCBI Taxonomy" id="3708"/>
    <lineage>
        <taxon>Eukaryota</taxon>
        <taxon>Viridiplantae</taxon>
        <taxon>Streptophyta</taxon>
        <taxon>Embryophyta</taxon>
        <taxon>Tracheophyta</taxon>
        <taxon>Spermatophyta</taxon>
        <taxon>Magnoliopsida</taxon>
        <taxon>eudicotyledons</taxon>
        <taxon>Gunneridae</taxon>
        <taxon>Pentapetalae</taxon>
        <taxon>rosids</taxon>
        <taxon>malvids</taxon>
        <taxon>Brassicales</taxon>
        <taxon>Brassicaceae</taxon>
        <taxon>Brassiceae</taxon>
        <taxon>Brassica</taxon>
    </lineage>
</organism>
<dbReference type="Pfam" id="PF00244">
    <property type="entry name" value="14-3-3"/>
    <property type="match status" value="1"/>
</dbReference>
<sequence length="168" mass="18847">YFSDYLRQRKDLAGDGMLQLLEKSSYGSMLFTSVTTNSSRRDKELLEKDTIPMETESTRTVHKSASGKANDVNNAKKIKAYMDKVYTGTIQTYVLIVLDEHLSSPLLPRPSTIFFSKMKGNTITAILHKKPLITIVTTAEAKLPPTHPVRLGLALNFSVLYYEIMTSP</sequence>
<reference evidence="3 4" key="1">
    <citation type="submission" date="2021-05" db="EMBL/GenBank/DDBJ databases">
        <title>Genome Assembly of Synthetic Allotetraploid Brassica napus Reveals Homoeologous Exchanges between Subgenomes.</title>
        <authorList>
            <person name="Davis J.T."/>
        </authorList>
    </citation>
    <scope>NUCLEOTIDE SEQUENCE [LARGE SCALE GENOMIC DNA]</scope>
    <source>
        <strain evidence="4">cv. Da-Ae</strain>
        <tissue evidence="3">Seedling</tissue>
    </source>
</reference>
<evidence type="ECO:0000256" key="1">
    <source>
        <dbReference type="ARBA" id="ARBA00006141"/>
    </source>
</evidence>
<evidence type="ECO:0000313" key="3">
    <source>
        <dbReference type="EMBL" id="KAH0913845.1"/>
    </source>
</evidence>